<dbReference type="GO" id="GO:0043022">
    <property type="term" value="F:ribosome binding"/>
    <property type="evidence" value="ECO:0007669"/>
    <property type="project" value="TreeGrafter"/>
</dbReference>
<dbReference type="InterPro" id="IPR036787">
    <property type="entry name" value="T_IF-3_N_sf"/>
</dbReference>
<evidence type="ECO:0000259" key="5">
    <source>
        <dbReference type="Pfam" id="PF00707"/>
    </source>
</evidence>
<feature type="domain" description="Translation initiation factor 3 C-terminal" evidence="5">
    <location>
        <begin position="77"/>
        <end position="158"/>
    </location>
</feature>
<keyword evidence="2 7" id="KW-0396">Initiation factor</keyword>
<dbReference type="Pfam" id="PF05198">
    <property type="entry name" value="IF3_N"/>
    <property type="match status" value="1"/>
</dbReference>
<protein>
    <recommendedName>
        <fullName evidence="4">Translation initiation factor IF-3</fullName>
    </recommendedName>
</protein>
<accession>A0A1R1EUY0</accession>
<keyword evidence="8" id="KW-1185">Reference proteome</keyword>
<evidence type="ECO:0000256" key="1">
    <source>
        <dbReference type="ARBA" id="ARBA00005439"/>
    </source>
</evidence>
<feature type="domain" description="Translation initiation factor 3 N-terminal" evidence="6">
    <location>
        <begin position="3"/>
        <end position="68"/>
    </location>
</feature>
<dbReference type="SUPFAM" id="SSF54364">
    <property type="entry name" value="Translation initiation factor IF3, N-terminal domain"/>
    <property type="match status" value="1"/>
</dbReference>
<dbReference type="EMBL" id="MRTP01000002">
    <property type="protein sequence ID" value="OMF55588.1"/>
    <property type="molecule type" value="Genomic_DNA"/>
</dbReference>
<evidence type="ECO:0000256" key="3">
    <source>
        <dbReference type="ARBA" id="ARBA00022917"/>
    </source>
</evidence>
<dbReference type="InterPro" id="IPR001288">
    <property type="entry name" value="Translation_initiation_fac_3"/>
</dbReference>
<dbReference type="Proteomes" id="UP000187172">
    <property type="component" value="Unassembled WGS sequence"/>
</dbReference>
<proteinExistence type="inferred from homology"/>
<dbReference type="RefSeq" id="WP_076169980.1">
    <property type="nucleotide sequence ID" value="NZ_MRTP01000002.1"/>
</dbReference>
<dbReference type="AlphaFoldDB" id="A0A1R1EUY0"/>
<evidence type="ECO:0000256" key="2">
    <source>
        <dbReference type="ARBA" id="ARBA00022540"/>
    </source>
</evidence>
<evidence type="ECO:0000256" key="4">
    <source>
        <dbReference type="NCBIfam" id="TIGR00168"/>
    </source>
</evidence>
<keyword evidence="3" id="KW-0648">Protein biosynthesis</keyword>
<dbReference type="Gene3D" id="3.10.20.80">
    <property type="entry name" value="Translation initiation factor 3 (IF-3), N-terminal domain"/>
    <property type="match status" value="1"/>
</dbReference>
<dbReference type="InterPro" id="IPR019814">
    <property type="entry name" value="Translation_initiation_fac_3_N"/>
</dbReference>
<reference evidence="7 8" key="1">
    <citation type="submission" date="2016-11" db="EMBL/GenBank/DDBJ databases">
        <title>Paenibacillus species isolates.</title>
        <authorList>
            <person name="Beno S.M."/>
        </authorList>
    </citation>
    <scope>NUCLEOTIDE SEQUENCE [LARGE SCALE GENOMIC DNA]</scope>
    <source>
        <strain evidence="7 8">FSL R5-0378</strain>
    </source>
</reference>
<dbReference type="InterPro" id="IPR019815">
    <property type="entry name" value="Translation_initiation_fac_3_C"/>
</dbReference>
<dbReference type="InterPro" id="IPR036788">
    <property type="entry name" value="T_IF-3_C_sf"/>
</dbReference>
<comment type="caution">
    <text evidence="7">The sequence shown here is derived from an EMBL/GenBank/DDBJ whole genome shotgun (WGS) entry which is preliminary data.</text>
</comment>
<gene>
    <name evidence="7" type="ORF">BK138_13050</name>
</gene>
<evidence type="ECO:0000259" key="6">
    <source>
        <dbReference type="Pfam" id="PF05198"/>
    </source>
</evidence>
<dbReference type="GO" id="GO:0032790">
    <property type="term" value="P:ribosome disassembly"/>
    <property type="evidence" value="ECO:0007669"/>
    <property type="project" value="TreeGrafter"/>
</dbReference>
<dbReference type="STRING" id="297318.BK138_13050"/>
<organism evidence="7 8">
    <name type="scientific">Paenibacillus rhizosphaerae</name>
    <dbReference type="NCBI Taxonomy" id="297318"/>
    <lineage>
        <taxon>Bacteria</taxon>
        <taxon>Bacillati</taxon>
        <taxon>Bacillota</taxon>
        <taxon>Bacilli</taxon>
        <taxon>Bacillales</taxon>
        <taxon>Paenibacillaceae</taxon>
        <taxon>Paenibacillus</taxon>
    </lineage>
</organism>
<dbReference type="Gene3D" id="3.30.110.10">
    <property type="entry name" value="Translation initiation factor 3 (IF-3), C-terminal domain"/>
    <property type="match status" value="1"/>
</dbReference>
<sequence length="160" mass="17318">MWMNEKIKASEVELTGLNGENIGVVPTREALAMARKLKVDLVCTSLMSSPPPCRLVAAADAKKEAQAAKAKSSDRVVKVKEIRLTPNIEEHDLDTKKQQAVRILQAGNAVMLVVRVQGKEGAAAKVLLEDQVRELKEWGRAKTGIQVSGKQAAVQIDPVA</sequence>
<dbReference type="PANTHER" id="PTHR10938:SF0">
    <property type="entry name" value="TRANSLATION INITIATION FACTOR IF-3, MITOCHONDRIAL"/>
    <property type="match status" value="1"/>
</dbReference>
<evidence type="ECO:0000313" key="8">
    <source>
        <dbReference type="Proteomes" id="UP000187172"/>
    </source>
</evidence>
<dbReference type="NCBIfam" id="TIGR00168">
    <property type="entry name" value="infC"/>
    <property type="match status" value="1"/>
</dbReference>
<dbReference type="Pfam" id="PF00707">
    <property type="entry name" value="IF3_C"/>
    <property type="match status" value="1"/>
</dbReference>
<dbReference type="GO" id="GO:0005737">
    <property type="term" value="C:cytoplasm"/>
    <property type="evidence" value="ECO:0007669"/>
    <property type="project" value="UniProtKB-ARBA"/>
</dbReference>
<dbReference type="GO" id="GO:0003743">
    <property type="term" value="F:translation initiation factor activity"/>
    <property type="evidence" value="ECO:0007669"/>
    <property type="project" value="UniProtKB-UniRule"/>
</dbReference>
<name>A0A1R1EUY0_9BACL</name>
<comment type="similarity">
    <text evidence="1">Belongs to the IF-3 family.</text>
</comment>
<dbReference type="SUPFAM" id="SSF55200">
    <property type="entry name" value="Translation initiation factor IF3, C-terminal domain"/>
    <property type="match status" value="1"/>
</dbReference>
<dbReference type="PANTHER" id="PTHR10938">
    <property type="entry name" value="TRANSLATION INITIATION FACTOR IF-3"/>
    <property type="match status" value="1"/>
</dbReference>
<evidence type="ECO:0000313" key="7">
    <source>
        <dbReference type="EMBL" id="OMF55588.1"/>
    </source>
</evidence>